<proteinExistence type="predicted"/>
<evidence type="ECO:0000256" key="1">
    <source>
        <dbReference type="SAM" id="MobiDB-lite"/>
    </source>
</evidence>
<feature type="compositionally biased region" description="Polar residues" evidence="1">
    <location>
        <begin position="29"/>
        <end position="43"/>
    </location>
</feature>
<dbReference type="AlphaFoldDB" id="A0AAI8V9R7"/>
<evidence type="ECO:0000313" key="3">
    <source>
        <dbReference type="EMBL" id="CAJ2500960.1"/>
    </source>
</evidence>
<accession>A0AAI8V9R7</accession>
<name>A0AAI8V9R7_9PEZI</name>
<dbReference type="EMBL" id="CAUWAG010000003">
    <property type="protein sequence ID" value="CAJ2500960.1"/>
    <property type="molecule type" value="Genomic_DNA"/>
</dbReference>
<dbReference type="Proteomes" id="UP001295740">
    <property type="component" value="Unassembled WGS sequence"/>
</dbReference>
<feature type="chain" id="PRO_5042544757" evidence="2">
    <location>
        <begin position="25"/>
        <end position="338"/>
    </location>
</feature>
<feature type="compositionally biased region" description="Basic and acidic residues" evidence="1">
    <location>
        <begin position="46"/>
        <end position="59"/>
    </location>
</feature>
<feature type="region of interest" description="Disordered" evidence="1">
    <location>
        <begin position="29"/>
        <end position="59"/>
    </location>
</feature>
<feature type="signal peptide" evidence="2">
    <location>
        <begin position="1"/>
        <end position="24"/>
    </location>
</feature>
<evidence type="ECO:0000313" key="4">
    <source>
        <dbReference type="Proteomes" id="UP001295740"/>
    </source>
</evidence>
<protein>
    <submittedName>
        <fullName evidence="3">Uu.00g038130.m01.CDS01</fullName>
    </submittedName>
</protein>
<keyword evidence="4" id="KW-1185">Reference proteome</keyword>
<organism evidence="3 4">
    <name type="scientific">Anthostomella pinea</name>
    <dbReference type="NCBI Taxonomy" id="933095"/>
    <lineage>
        <taxon>Eukaryota</taxon>
        <taxon>Fungi</taxon>
        <taxon>Dikarya</taxon>
        <taxon>Ascomycota</taxon>
        <taxon>Pezizomycotina</taxon>
        <taxon>Sordariomycetes</taxon>
        <taxon>Xylariomycetidae</taxon>
        <taxon>Xylariales</taxon>
        <taxon>Xylariaceae</taxon>
        <taxon>Anthostomella</taxon>
    </lineage>
</organism>
<reference evidence="3" key="1">
    <citation type="submission" date="2023-10" db="EMBL/GenBank/DDBJ databases">
        <authorList>
            <person name="Hackl T."/>
        </authorList>
    </citation>
    <scope>NUCLEOTIDE SEQUENCE</scope>
</reference>
<gene>
    <name evidence="3" type="ORF">KHLLAP_LOCUS1428</name>
</gene>
<comment type="caution">
    <text evidence="3">The sequence shown here is derived from an EMBL/GenBank/DDBJ whole genome shotgun (WGS) entry which is preliminary data.</text>
</comment>
<keyword evidence="2" id="KW-0732">Signal</keyword>
<evidence type="ECO:0000256" key="2">
    <source>
        <dbReference type="SAM" id="SignalP"/>
    </source>
</evidence>
<sequence>MKLFAGHCTLLLAAILGFQQPVTGNTIRQPTSHTLDKYSSTPVALQRRERSRRGDDKFENLGYGPGYGTVRPMGAYKETGQTRLAAYEKAVKDKTPDTTIYDDVDEGATGAKEHTSFMNIFKLEPDYFYIGEEKAIVSEHPELQVFKSSDTGVDLGSIKELKRIAIVSSTQGSSGDEGTAADYTGEYDTNTVVSGLYDTGGQVIIGEDAFKRNNRVPSGPKHVPLNEITWQSYASVAKADTKNLKVYFLTNVMNKGFWAITAQNYEEAGIPVDQVAVWEPKHGDAFLRLLGSDVINSKLVALANHHNAAGDREVAKVITMPKYVPGSQGQFAAALVLK</sequence>